<gene>
    <name evidence="2" type="ORF">NDU88_007085</name>
</gene>
<protein>
    <submittedName>
        <fullName evidence="2">Uncharacterized protein</fullName>
    </submittedName>
</protein>
<comment type="caution">
    <text evidence="2">The sequence shown here is derived from an EMBL/GenBank/DDBJ whole genome shotgun (WGS) entry which is preliminary data.</text>
</comment>
<name>A0AAV7VST1_PLEWA</name>
<feature type="region of interest" description="Disordered" evidence="1">
    <location>
        <begin position="1"/>
        <end position="89"/>
    </location>
</feature>
<proteinExistence type="predicted"/>
<feature type="compositionally biased region" description="Basic and acidic residues" evidence="1">
    <location>
        <begin position="27"/>
        <end position="47"/>
    </location>
</feature>
<keyword evidence="3" id="KW-1185">Reference proteome</keyword>
<dbReference type="AlphaFoldDB" id="A0AAV7VST1"/>
<accession>A0AAV7VST1</accession>
<dbReference type="EMBL" id="JANPWB010000003">
    <property type="protein sequence ID" value="KAJ1203297.1"/>
    <property type="molecule type" value="Genomic_DNA"/>
</dbReference>
<evidence type="ECO:0000313" key="2">
    <source>
        <dbReference type="EMBL" id="KAJ1203297.1"/>
    </source>
</evidence>
<sequence length="89" mass="9819">MGVQRKSAWSETPPCLRPYRSSCIREGSLDRAPHSAPREGPRLERNEQPGVVDLRSGDHCQPSPNYGTLEVRGTGEEKTENPEVCEEGG</sequence>
<evidence type="ECO:0000313" key="3">
    <source>
        <dbReference type="Proteomes" id="UP001066276"/>
    </source>
</evidence>
<dbReference type="Proteomes" id="UP001066276">
    <property type="component" value="Chromosome 2_1"/>
</dbReference>
<organism evidence="2 3">
    <name type="scientific">Pleurodeles waltl</name>
    <name type="common">Iberian ribbed newt</name>
    <dbReference type="NCBI Taxonomy" id="8319"/>
    <lineage>
        <taxon>Eukaryota</taxon>
        <taxon>Metazoa</taxon>
        <taxon>Chordata</taxon>
        <taxon>Craniata</taxon>
        <taxon>Vertebrata</taxon>
        <taxon>Euteleostomi</taxon>
        <taxon>Amphibia</taxon>
        <taxon>Batrachia</taxon>
        <taxon>Caudata</taxon>
        <taxon>Salamandroidea</taxon>
        <taxon>Salamandridae</taxon>
        <taxon>Pleurodelinae</taxon>
        <taxon>Pleurodeles</taxon>
    </lineage>
</organism>
<reference evidence="2" key="1">
    <citation type="journal article" date="2022" name="bioRxiv">
        <title>Sequencing and chromosome-scale assembly of the giantPleurodeles waltlgenome.</title>
        <authorList>
            <person name="Brown T."/>
            <person name="Elewa A."/>
            <person name="Iarovenko S."/>
            <person name="Subramanian E."/>
            <person name="Araus A.J."/>
            <person name="Petzold A."/>
            <person name="Susuki M."/>
            <person name="Suzuki K.-i.T."/>
            <person name="Hayashi T."/>
            <person name="Toyoda A."/>
            <person name="Oliveira C."/>
            <person name="Osipova E."/>
            <person name="Leigh N.D."/>
            <person name="Simon A."/>
            <person name="Yun M.H."/>
        </authorList>
    </citation>
    <scope>NUCLEOTIDE SEQUENCE</scope>
    <source>
        <strain evidence="2">20211129_DDA</strain>
        <tissue evidence="2">Liver</tissue>
    </source>
</reference>
<evidence type="ECO:0000256" key="1">
    <source>
        <dbReference type="SAM" id="MobiDB-lite"/>
    </source>
</evidence>